<dbReference type="AlphaFoldDB" id="A0A4Y8PQP8"/>
<dbReference type="InterPro" id="IPR051465">
    <property type="entry name" value="Cell_Envelope_Struct_Comp"/>
</dbReference>
<comment type="caution">
    <text evidence="2">The sequence shown here is derived from an EMBL/GenBank/DDBJ whole genome shotgun (WGS) entry which is preliminary data.</text>
</comment>
<dbReference type="InterPro" id="IPR001119">
    <property type="entry name" value="SLH_dom"/>
</dbReference>
<dbReference type="OrthoDB" id="5845122at2"/>
<dbReference type="PANTHER" id="PTHR43308">
    <property type="entry name" value="OUTER MEMBRANE PROTEIN ALPHA-RELATED"/>
    <property type="match status" value="1"/>
</dbReference>
<name>A0A4Y8PQP8_9BACL</name>
<dbReference type="Pfam" id="PF00395">
    <property type="entry name" value="SLH"/>
    <property type="match status" value="2"/>
</dbReference>
<reference evidence="2 3" key="1">
    <citation type="submission" date="2017-03" db="EMBL/GenBank/DDBJ databases">
        <title>Isolation of Levoglucosan Utilizing Bacteria.</title>
        <authorList>
            <person name="Arya A.S."/>
        </authorList>
    </citation>
    <scope>NUCLEOTIDE SEQUENCE [LARGE SCALE GENOMIC DNA]</scope>
    <source>
        <strain evidence="2 3">MEC069</strain>
    </source>
</reference>
<dbReference type="EMBL" id="MYFO01000076">
    <property type="protein sequence ID" value="TFE82643.1"/>
    <property type="molecule type" value="Genomic_DNA"/>
</dbReference>
<dbReference type="PANTHER" id="PTHR43308:SF1">
    <property type="entry name" value="OUTER MEMBRANE PROTEIN ALPHA"/>
    <property type="match status" value="1"/>
</dbReference>
<gene>
    <name evidence="2" type="ORF">B5M42_24750</name>
</gene>
<keyword evidence="3" id="KW-1185">Reference proteome</keyword>
<dbReference type="Proteomes" id="UP000298246">
    <property type="component" value="Unassembled WGS sequence"/>
</dbReference>
<organism evidence="2 3">
    <name type="scientific">Paenibacillus athensensis</name>
    <dbReference type="NCBI Taxonomy" id="1967502"/>
    <lineage>
        <taxon>Bacteria</taxon>
        <taxon>Bacillati</taxon>
        <taxon>Bacillota</taxon>
        <taxon>Bacilli</taxon>
        <taxon>Bacillales</taxon>
        <taxon>Paenibacillaceae</taxon>
        <taxon>Paenibacillus</taxon>
    </lineage>
</organism>
<feature type="domain" description="SLH" evidence="1">
    <location>
        <begin position="1"/>
        <end position="45"/>
    </location>
</feature>
<sequence length="146" mass="15952">MIEFVKRTGLMIGDENGNFRPDVPLTRGEMAVIAARLKQLASPVPEQSSFVDVAASHWASPAIEAAHRAQIVDGYPDGTYKPNGQLTRAEAVAIVNRLLNRGPLYGVFSPHWPDVPASHWAYGQIEEASENHDYTARLEGGESIVD</sequence>
<evidence type="ECO:0000313" key="2">
    <source>
        <dbReference type="EMBL" id="TFE82643.1"/>
    </source>
</evidence>
<proteinExistence type="predicted"/>
<evidence type="ECO:0000259" key="1">
    <source>
        <dbReference type="PROSITE" id="PS51272"/>
    </source>
</evidence>
<feature type="domain" description="SLH" evidence="1">
    <location>
        <begin position="46"/>
        <end position="109"/>
    </location>
</feature>
<protein>
    <recommendedName>
        <fullName evidence="1">SLH domain-containing protein</fullName>
    </recommendedName>
</protein>
<dbReference type="PROSITE" id="PS51272">
    <property type="entry name" value="SLH"/>
    <property type="match status" value="2"/>
</dbReference>
<evidence type="ECO:0000313" key="3">
    <source>
        <dbReference type="Proteomes" id="UP000298246"/>
    </source>
</evidence>
<accession>A0A4Y8PQP8</accession>